<comment type="subcellular location">
    <subcellularLocation>
        <location evidence="5">Endomembrane system</location>
        <topology evidence="5">Single-pass membrane protein</topology>
    </subcellularLocation>
</comment>
<keyword evidence="2" id="KW-0732">Signal</keyword>
<dbReference type="GO" id="GO:0012505">
    <property type="term" value="C:endomembrane system"/>
    <property type="evidence" value="ECO:0007669"/>
    <property type="project" value="UniProtKB-SubCell"/>
</dbReference>
<feature type="compositionally biased region" description="Polar residues" evidence="6">
    <location>
        <begin position="294"/>
        <end position="309"/>
    </location>
</feature>
<feature type="region of interest" description="Disordered" evidence="6">
    <location>
        <begin position="167"/>
        <end position="455"/>
    </location>
</feature>
<evidence type="ECO:0000256" key="1">
    <source>
        <dbReference type="ARBA" id="ARBA00022692"/>
    </source>
</evidence>
<feature type="compositionally biased region" description="Polar residues" evidence="6">
    <location>
        <begin position="224"/>
        <end position="257"/>
    </location>
</feature>
<keyword evidence="4" id="KW-0472">Membrane</keyword>
<dbReference type="Proteomes" id="UP001460270">
    <property type="component" value="Unassembled WGS sequence"/>
</dbReference>
<reference evidence="9" key="1">
    <citation type="submission" date="2024-04" db="EMBL/GenBank/DDBJ databases">
        <title>Salinicola lusitanus LLJ914,a marine bacterium isolated from the Okinawa Trough.</title>
        <authorList>
            <person name="Li J."/>
        </authorList>
    </citation>
    <scope>NUCLEOTIDE SEQUENCE [LARGE SCALE GENOMIC DNA]</scope>
</reference>
<dbReference type="AlphaFoldDB" id="A0AAW0MDS9"/>
<feature type="domain" description="Myb-like" evidence="7">
    <location>
        <begin position="1"/>
        <end position="36"/>
    </location>
</feature>
<dbReference type="CDD" id="cd00167">
    <property type="entry name" value="SANT"/>
    <property type="match status" value="1"/>
</dbReference>
<dbReference type="SUPFAM" id="SSF46689">
    <property type="entry name" value="Homeodomain-like"/>
    <property type="match status" value="1"/>
</dbReference>
<feature type="compositionally biased region" description="Polar residues" evidence="6">
    <location>
        <begin position="368"/>
        <end position="400"/>
    </location>
</feature>
<name>A0AAW0MDS9_9GOBI</name>
<dbReference type="InterPro" id="IPR001005">
    <property type="entry name" value="SANT/Myb"/>
</dbReference>
<dbReference type="InterPro" id="IPR009057">
    <property type="entry name" value="Homeodomain-like_sf"/>
</dbReference>
<keyword evidence="3" id="KW-1133">Transmembrane helix</keyword>
<dbReference type="Pfam" id="PF23082">
    <property type="entry name" value="Myb_DNA-binding_2"/>
    <property type="match status" value="2"/>
</dbReference>
<accession>A0AAW0MDS9</accession>
<evidence type="ECO:0000256" key="5">
    <source>
        <dbReference type="ARBA" id="ARBA00037847"/>
    </source>
</evidence>
<keyword evidence="9" id="KW-1185">Reference proteome</keyword>
<sequence>MVKFPGGSPGRWERIAHELNRTVAQVTAKVKQVKENVSHTPSGLVKLSELKATPPVTSLPADDDITQREGVASDEEEGRSLCRGGGAKAKPEVDNQQRLLELALQQFPRGTNERWTRISAVVPGKSKDECMSRYKTLAELVQKRKQAKTSCEAKTLNLYTSFLRRESATASNSSPPGQQRVRNSQNSSPAWTGGAGTQSEQLPRLDRRGNTVRTAPRLDRRGNTVRTAPPSGQQRKHSQNSSPVWTTEETQSEQLPSGQERKHTKHRSEQLPAWTGGEHSQNSSPAGQREKHSQNSSPAWTGEETQSEQLPVWTTEETQSEQLPVWTTEETQSEQLPRLDTEETQSEQLPVWTGEETQSEQLPRLDNRGNTNQNSSVWTTEEHSQNSSPVWTGEETQSEQLPAWTGEETQSEQLPRLDRRRNTVRTAPRLDRRGNNKTQSEQLPVWTGGNTVSVK</sequence>
<feature type="region of interest" description="Disordered" evidence="6">
    <location>
        <begin position="55"/>
        <end position="92"/>
    </location>
</feature>
<gene>
    <name evidence="8" type="ORF">WMY93_031637</name>
</gene>
<dbReference type="PANTHER" id="PTHR44653">
    <property type="entry name" value="DNAJ HOMOLOG SUBFAMILY C MEMBER 1"/>
    <property type="match status" value="1"/>
</dbReference>
<evidence type="ECO:0000313" key="9">
    <source>
        <dbReference type="Proteomes" id="UP001460270"/>
    </source>
</evidence>
<evidence type="ECO:0000256" key="2">
    <source>
        <dbReference type="ARBA" id="ARBA00022729"/>
    </source>
</evidence>
<dbReference type="PANTHER" id="PTHR44653:SF2">
    <property type="entry name" value="DNAJ HOMOLOG SUBFAMILY C MEMBER 1"/>
    <property type="match status" value="1"/>
</dbReference>
<evidence type="ECO:0000259" key="7">
    <source>
        <dbReference type="Pfam" id="PF23082"/>
    </source>
</evidence>
<feature type="compositionally biased region" description="Polar residues" evidence="6">
    <location>
        <begin position="436"/>
        <end position="455"/>
    </location>
</feature>
<dbReference type="EMBL" id="JBBPFD010000680">
    <property type="protein sequence ID" value="KAK7877625.1"/>
    <property type="molecule type" value="Genomic_DNA"/>
</dbReference>
<keyword evidence="1" id="KW-0812">Transmembrane</keyword>
<dbReference type="Gene3D" id="1.10.10.60">
    <property type="entry name" value="Homeodomain-like"/>
    <property type="match status" value="2"/>
</dbReference>
<feature type="compositionally biased region" description="Polar residues" evidence="6">
    <location>
        <begin position="168"/>
        <end position="190"/>
    </location>
</feature>
<evidence type="ECO:0000313" key="8">
    <source>
        <dbReference type="EMBL" id="KAK7877625.1"/>
    </source>
</evidence>
<evidence type="ECO:0000256" key="4">
    <source>
        <dbReference type="ARBA" id="ARBA00023136"/>
    </source>
</evidence>
<feature type="domain" description="Myb-like" evidence="7">
    <location>
        <begin position="97"/>
        <end position="148"/>
    </location>
</feature>
<comment type="caution">
    <text evidence="8">The sequence shown here is derived from an EMBL/GenBank/DDBJ whole genome shotgun (WGS) entry which is preliminary data.</text>
</comment>
<dbReference type="InterPro" id="IPR052606">
    <property type="entry name" value="DnaJ_domain_protein"/>
</dbReference>
<organism evidence="8 9">
    <name type="scientific">Mugilogobius chulae</name>
    <name type="common">yellowstripe goby</name>
    <dbReference type="NCBI Taxonomy" id="88201"/>
    <lineage>
        <taxon>Eukaryota</taxon>
        <taxon>Metazoa</taxon>
        <taxon>Chordata</taxon>
        <taxon>Craniata</taxon>
        <taxon>Vertebrata</taxon>
        <taxon>Euteleostomi</taxon>
        <taxon>Actinopterygii</taxon>
        <taxon>Neopterygii</taxon>
        <taxon>Teleostei</taxon>
        <taxon>Neoteleostei</taxon>
        <taxon>Acanthomorphata</taxon>
        <taxon>Gobiaria</taxon>
        <taxon>Gobiiformes</taxon>
        <taxon>Gobioidei</taxon>
        <taxon>Gobiidae</taxon>
        <taxon>Gobionellinae</taxon>
        <taxon>Mugilogobius</taxon>
    </lineage>
</organism>
<evidence type="ECO:0000256" key="6">
    <source>
        <dbReference type="SAM" id="MobiDB-lite"/>
    </source>
</evidence>
<evidence type="ECO:0000256" key="3">
    <source>
        <dbReference type="ARBA" id="ARBA00022989"/>
    </source>
</evidence>
<proteinExistence type="predicted"/>
<protein>
    <recommendedName>
        <fullName evidence="7">Myb-like domain-containing protein</fullName>
    </recommendedName>
</protein>